<reference evidence="2" key="1">
    <citation type="submission" date="2017-08" db="EMBL/GenBank/DDBJ databases">
        <authorList>
            <person name="Imhoff J.F."/>
            <person name="Rahn T."/>
            <person name="Kuenzel S."/>
            <person name="Neulinger S.C."/>
        </authorList>
    </citation>
    <scope>NUCLEOTIDE SEQUENCE</scope>
    <source>
        <strain evidence="2">DSM 9154</strain>
    </source>
</reference>
<dbReference type="AlphaFoldDB" id="A0A934V079"/>
<gene>
    <name evidence="2" type="ORF">CKO21_08730</name>
</gene>
<reference evidence="2" key="2">
    <citation type="journal article" date="2020" name="Microorganisms">
        <title>Osmotic Adaptation and Compatible Solute Biosynthesis of Phototrophic Bacteria as Revealed from Genome Analyses.</title>
        <authorList>
            <person name="Imhoff J.F."/>
            <person name="Rahn T."/>
            <person name="Kunzel S."/>
            <person name="Keller A."/>
            <person name="Neulinger S.C."/>
        </authorList>
    </citation>
    <scope>NUCLEOTIDE SEQUENCE</scope>
    <source>
        <strain evidence="2">DSM 9154</strain>
    </source>
</reference>
<sequence length="58" mass="6195">MARARFPKVGVVHEDRADPTTAGADRTWKRLAWFAGLWAASVAALGVVGYAIKLALGQ</sequence>
<feature type="transmembrane region" description="Helical" evidence="1">
    <location>
        <begin position="31"/>
        <end position="52"/>
    </location>
</feature>
<dbReference type="EMBL" id="NRRE01000022">
    <property type="protein sequence ID" value="MBK1697331.1"/>
    <property type="molecule type" value="Genomic_DNA"/>
</dbReference>
<dbReference type="Pfam" id="PF10617">
    <property type="entry name" value="DUF2474"/>
    <property type="match status" value="1"/>
</dbReference>
<accession>A0A934V079</accession>
<keyword evidence="1" id="KW-1133">Transmembrane helix</keyword>
<keyword evidence="1" id="KW-0812">Transmembrane</keyword>
<protein>
    <submittedName>
        <fullName evidence="2">DUF2474 domain-containing protein</fullName>
    </submittedName>
</protein>
<dbReference type="InterPro" id="IPR018895">
    <property type="entry name" value="DUF2474"/>
</dbReference>
<organism evidence="2 3">
    <name type="scientific">Rhodovibrio salinarum</name>
    <dbReference type="NCBI Taxonomy" id="1087"/>
    <lineage>
        <taxon>Bacteria</taxon>
        <taxon>Pseudomonadati</taxon>
        <taxon>Pseudomonadota</taxon>
        <taxon>Alphaproteobacteria</taxon>
        <taxon>Rhodospirillales</taxon>
        <taxon>Rhodovibrionaceae</taxon>
        <taxon>Rhodovibrio</taxon>
    </lineage>
</organism>
<evidence type="ECO:0000313" key="3">
    <source>
        <dbReference type="Proteomes" id="UP000778970"/>
    </source>
</evidence>
<keyword evidence="3" id="KW-1185">Reference proteome</keyword>
<proteinExistence type="predicted"/>
<comment type="caution">
    <text evidence="2">The sequence shown here is derived from an EMBL/GenBank/DDBJ whole genome shotgun (WGS) entry which is preliminary data.</text>
</comment>
<keyword evidence="1" id="KW-0472">Membrane</keyword>
<dbReference type="Proteomes" id="UP000778970">
    <property type="component" value="Unassembled WGS sequence"/>
</dbReference>
<evidence type="ECO:0000313" key="2">
    <source>
        <dbReference type="EMBL" id="MBK1697331.1"/>
    </source>
</evidence>
<evidence type="ECO:0000256" key="1">
    <source>
        <dbReference type="SAM" id="Phobius"/>
    </source>
</evidence>
<name>A0A934V079_9PROT</name>